<evidence type="ECO:0000313" key="2">
    <source>
        <dbReference type="Proteomes" id="UP001357973"/>
    </source>
</evidence>
<dbReference type="RefSeq" id="WP_353486205.1">
    <property type="nucleotide sequence ID" value="NZ_AP028457.1"/>
</dbReference>
<keyword evidence="2" id="KW-1185">Reference proteome</keyword>
<reference evidence="1 2" key="1">
    <citation type="submission" date="2023-06" db="EMBL/GenBank/DDBJ databases">
        <title>Complete Genome Sequences of Bifidobacterium faecale strain JCM19861T was isolated from human faeces by Jung-Hye Choi et al. (2014).</title>
        <authorList>
            <person name="Okuhama S."/>
            <person name="Takahashi H."/>
            <person name="Imaizumi K."/>
            <person name="Nakayama S."/>
            <person name="Ogata Y."/>
            <person name="Suda W."/>
        </authorList>
    </citation>
    <scope>NUCLEOTIDE SEQUENCE [LARGE SCALE GENOMIC DNA]</scope>
    <source>
        <strain evidence="1 2">JCM 19861</strain>
    </source>
</reference>
<accession>A0ABM8IUH2</accession>
<dbReference type="EMBL" id="AP028457">
    <property type="protein sequence ID" value="BEK83246.1"/>
    <property type="molecule type" value="Genomic_DNA"/>
</dbReference>
<sequence>MTVGDFADDVNVWLFRQEPNRRILFLVDEVGQFIGENRELMLSLQSIAEDLAVKTNGRAWVVVTSQEDMDTIVGDRTKQQSYDFRRSRAGSLSS</sequence>
<evidence type="ECO:0008006" key="3">
    <source>
        <dbReference type="Google" id="ProtNLM"/>
    </source>
</evidence>
<dbReference type="Proteomes" id="UP001357973">
    <property type="component" value="Chromosome"/>
</dbReference>
<protein>
    <recommendedName>
        <fullName evidence="3">ATP-binding protein</fullName>
    </recommendedName>
</protein>
<evidence type="ECO:0000313" key="1">
    <source>
        <dbReference type="EMBL" id="BEK83246.1"/>
    </source>
</evidence>
<name>A0ABM8IUH2_BIFAD</name>
<organism evidence="1 2">
    <name type="scientific">Bifidobacterium adolescentis</name>
    <dbReference type="NCBI Taxonomy" id="1680"/>
    <lineage>
        <taxon>Bacteria</taxon>
        <taxon>Bacillati</taxon>
        <taxon>Actinomycetota</taxon>
        <taxon>Actinomycetes</taxon>
        <taxon>Bifidobacteriales</taxon>
        <taxon>Bifidobacteriaceae</taxon>
        <taxon>Bifidobacterium</taxon>
    </lineage>
</organism>
<gene>
    <name evidence="1" type="ORF">B19861_11880</name>
</gene>
<proteinExistence type="predicted"/>